<evidence type="ECO:0000313" key="3">
    <source>
        <dbReference type="EMBL" id="KAL3072904.1"/>
    </source>
</evidence>
<evidence type="ECO:0008006" key="5">
    <source>
        <dbReference type="Google" id="ProtNLM"/>
    </source>
</evidence>
<feature type="compositionally biased region" description="Basic residues" evidence="1">
    <location>
        <begin position="122"/>
        <end position="135"/>
    </location>
</feature>
<comment type="caution">
    <text evidence="3">The sequence shown here is derived from an EMBL/GenBank/DDBJ whole genome shotgun (WGS) entry which is preliminary data.</text>
</comment>
<sequence>MRIFICFPTIFLSICAFFDFKPIFAYDPLEFFDYLIECDPKAKILTKVRNDFSEGVEVSQNDAKELAKYLSSEKGNKTFGEVILSEASKYDKKREQMDSESAQNAKTPGKANENAKKDQKAHAKTKTAQKSSHRTNRLETSLMGSPKRIGNAIKEHVKNFLSQGDDIWALMVKVSKMYEQYEEMCKEIAEKTIKNLIKQQKVREKCFRQHPIIMLIELFKPQLEIAHDLSSKIMRKRTQMRKSLQIIAKIFAEYYEEEWEKLKEEIANIRLEELEKLTEKMDEFGKKFWGEIQKAEKRNE</sequence>
<organism evidence="3 4">
    <name type="scientific">Heterodera schachtii</name>
    <name type="common">Sugarbeet cyst nematode worm</name>
    <name type="synonym">Tylenchus schachtii</name>
    <dbReference type="NCBI Taxonomy" id="97005"/>
    <lineage>
        <taxon>Eukaryota</taxon>
        <taxon>Metazoa</taxon>
        <taxon>Ecdysozoa</taxon>
        <taxon>Nematoda</taxon>
        <taxon>Chromadorea</taxon>
        <taxon>Rhabditida</taxon>
        <taxon>Tylenchina</taxon>
        <taxon>Tylenchomorpha</taxon>
        <taxon>Tylenchoidea</taxon>
        <taxon>Heteroderidae</taxon>
        <taxon>Heteroderinae</taxon>
        <taxon>Heterodera</taxon>
    </lineage>
</organism>
<feature type="signal peptide" evidence="2">
    <location>
        <begin position="1"/>
        <end position="25"/>
    </location>
</feature>
<feature type="chain" id="PRO_5044763250" description="Secretory protein" evidence="2">
    <location>
        <begin position="26"/>
        <end position="300"/>
    </location>
</feature>
<feature type="region of interest" description="Disordered" evidence="1">
    <location>
        <begin position="90"/>
        <end position="137"/>
    </location>
</feature>
<keyword evidence="2" id="KW-0732">Signal</keyword>
<protein>
    <recommendedName>
        <fullName evidence="5">Secretory protein</fullName>
    </recommendedName>
</protein>
<dbReference type="Proteomes" id="UP001620645">
    <property type="component" value="Unassembled WGS sequence"/>
</dbReference>
<keyword evidence="4" id="KW-1185">Reference proteome</keyword>
<dbReference type="EMBL" id="JBICCN010000373">
    <property type="protein sequence ID" value="KAL3072904.1"/>
    <property type="molecule type" value="Genomic_DNA"/>
</dbReference>
<evidence type="ECO:0000256" key="1">
    <source>
        <dbReference type="SAM" id="MobiDB-lite"/>
    </source>
</evidence>
<name>A0ABD2HX34_HETSC</name>
<evidence type="ECO:0000313" key="4">
    <source>
        <dbReference type="Proteomes" id="UP001620645"/>
    </source>
</evidence>
<gene>
    <name evidence="3" type="ORF">niasHS_017878</name>
</gene>
<accession>A0ABD2HX34</accession>
<proteinExistence type="predicted"/>
<evidence type="ECO:0000256" key="2">
    <source>
        <dbReference type="SAM" id="SignalP"/>
    </source>
</evidence>
<dbReference type="AlphaFoldDB" id="A0ABD2HX34"/>
<reference evidence="3 4" key="1">
    <citation type="submission" date="2024-10" db="EMBL/GenBank/DDBJ databases">
        <authorList>
            <person name="Kim D."/>
        </authorList>
    </citation>
    <scope>NUCLEOTIDE SEQUENCE [LARGE SCALE GENOMIC DNA]</scope>
    <source>
        <strain evidence="3">Taebaek</strain>
    </source>
</reference>